<dbReference type="InterPro" id="IPR036390">
    <property type="entry name" value="WH_DNA-bd_sf"/>
</dbReference>
<evidence type="ECO:0000256" key="3">
    <source>
        <dbReference type="ARBA" id="ARBA00023163"/>
    </source>
</evidence>
<evidence type="ECO:0000256" key="1">
    <source>
        <dbReference type="ARBA" id="ARBA00023015"/>
    </source>
</evidence>
<evidence type="ECO:0000256" key="2">
    <source>
        <dbReference type="ARBA" id="ARBA00023125"/>
    </source>
</evidence>
<dbReference type="SUPFAM" id="SSF46785">
    <property type="entry name" value="Winged helix' DNA-binding domain"/>
    <property type="match status" value="1"/>
</dbReference>
<keyword evidence="3" id="KW-0804">Transcription</keyword>
<dbReference type="PANTHER" id="PTHR42756">
    <property type="entry name" value="TRANSCRIPTIONAL REGULATOR, MARR"/>
    <property type="match status" value="1"/>
</dbReference>
<dbReference type="InterPro" id="IPR036388">
    <property type="entry name" value="WH-like_DNA-bd_sf"/>
</dbReference>
<accession>A0A410FTQ5</accession>
<sequence length="149" mass="16648">MVAEQTGRADERLGHLLMQVSKLLRDRVHTRMEGIGLSRGQGFILFRLGHEDGLPQTELARQTMVRPATLTEVLQRMESAGLVERRPDPADGRVSRVFLTPQGEAARRQAEEIWRELEADLNAIMTAEERAALRVLLGKLRSALGTEAP</sequence>
<protein>
    <submittedName>
        <fullName evidence="5">Transcriptional regulator, MarR family</fullName>
    </submittedName>
</protein>
<dbReference type="KEGG" id="bih:BIP78_0554"/>
<dbReference type="PRINTS" id="PR00598">
    <property type="entry name" value="HTHMARR"/>
</dbReference>
<keyword evidence="2" id="KW-0238">DNA-binding</keyword>
<dbReference type="Pfam" id="PF01047">
    <property type="entry name" value="MarR"/>
    <property type="match status" value="1"/>
</dbReference>
<dbReference type="GO" id="GO:0003700">
    <property type="term" value="F:DNA-binding transcription factor activity"/>
    <property type="evidence" value="ECO:0007669"/>
    <property type="project" value="InterPro"/>
</dbReference>
<evidence type="ECO:0000313" key="6">
    <source>
        <dbReference type="Proteomes" id="UP000287233"/>
    </source>
</evidence>
<keyword evidence="1" id="KW-0805">Transcription regulation</keyword>
<dbReference type="Gene3D" id="1.10.10.10">
    <property type="entry name" value="Winged helix-like DNA-binding domain superfamily/Winged helix DNA-binding domain"/>
    <property type="match status" value="1"/>
</dbReference>
<name>A0A410FTQ5_BIPS1</name>
<dbReference type="AlphaFoldDB" id="A0A410FTQ5"/>
<gene>
    <name evidence="5" type="ORF">BIP78_0554</name>
</gene>
<dbReference type="InterPro" id="IPR000835">
    <property type="entry name" value="HTH_MarR-typ"/>
</dbReference>
<dbReference type="PROSITE" id="PS01117">
    <property type="entry name" value="HTH_MARR_1"/>
    <property type="match status" value="1"/>
</dbReference>
<dbReference type="Proteomes" id="UP000287233">
    <property type="component" value="Chromosome"/>
</dbReference>
<reference evidence="6" key="1">
    <citation type="submission" date="2018-12" db="EMBL/GenBank/DDBJ databases">
        <title>Complete genome sequence of an uncultured bacterium of the candidate phylum Bipolaricaulota.</title>
        <authorList>
            <person name="Kadnikov V.V."/>
            <person name="Mardanov A.V."/>
            <person name="Beletsky A.V."/>
            <person name="Frank Y.A."/>
            <person name="Karnachuk O.V."/>
            <person name="Ravin N.V."/>
        </authorList>
    </citation>
    <scope>NUCLEOTIDE SEQUENCE [LARGE SCALE GENOMIC DNA]</scope>
</reference>
<evidence type="ECO:0000313" key="5">
    <source>
        <dbReference type="EMBL" id="QAA76320.1"/>
    </source>
</evidence>
<dbReference type="InterPro" id="IPR023187">
    <property type="entry name" value="Tscrpt_reg_MarR-type_CS"/>
</dbReference>
<dbReference type="EMBL" id="CP034928">
    <property type="protein sequence ID" value="QAA76320.1"/>
    <property type="molecule type" value="Genomic_DNA"/>
</dbReference>
<dbReference type="PANTHER" id="PTHR42756:SF1">
    <property type="entry name" value="TRANSCRIPTIONAL REPRESSOR OF EMRAB OPERON"/>
    <property type="match status" value="1"/>
</dbReference>
<dbReference type="GO" id="GO:0003677">
    <property type="term" value="F:DNA binding"/>
    <property type="evidence" value="ECO:0007669"/>
    <property type="project" value="UniProtKB-KW"/>
</dbReference>
<dbReference type="PROSITE" id="PS50995">
    <property type="entry name" value="HTH_MARR_2"/>
    <property type="match status" value="1"/>
</dbReference>
<feature type="domain" description="HTH marR-type" evidence="4">
    <location>
        <begin position="10"/>
        <end position="142"/>
    </location>
</feature>
<dbReference type="SMART" id="SM00347">
    <property type="entry name" value="HTH_MARR"/>
    <property type="match status" value="1"/>
</dbReference>
<evidence type="ECO:0000259" key="4">
    <source>
        <dbReference type="PROSITE" id="PS50995"/>
    </source>
</evidence>
<proteinExistence type="predicted"/>
<organism evidence="5 6">
    <name type="scientific">Bipolaricaulis sibiricus</name>
    <dbReference type="NCBI Taxonomy" id="2501609"/>
    <lineage>
        <taxon>Bacteria</taxon>
        <taxon>Candidatus Bipolaricaulota</taxon>
        <taxon>Candidatus Bipolaricaulia</taxon>
        <taxon>Candidatus Bipolaricaulales</taxon>
        <taxon>Candidatus Bipolaricaulaceae</taxon>
        <taxon>Candidatus Bipolaricaulis</taxon>
    </lineage>
</organism>